<organism evidence="3 4">
    <name type="scientific">Oleomonas cavernae</name>
    <dbReference type="NCBI Taxonomy" id="2320859"/>
    <lineage>
        <taxon>Bacteria</taxon>
        <taxon>Pseudomonadati</taxon>
        <taxon>Pseudomonadota</taxon>
        <taxon>Alphaproteobacteria</taxon>
        <taxon>Acetobacterales</taxon>
        <taxon>Acetobacteraceae</taxon>
        <taxon>Oleomonas</taxon>
    </lineage>
</organism>
<dbReference type="EMBL" id="QYUK01000008">
    <property type="protein sequence ID" value="RJF94627.1"/>
    <property type="molecule type" value="Genomic_DNA"/>
</dbReference>
<dbReference type="InterPro" id="IPR058652">
    <property type="entry name" value="VapC50_C"/>
</dbReference>
<reference evidence="3 4" key="1">
    <citation type="submission" date="2018-09" db="EMBL/GenBank/DDBJ databases">
        <authorList>
            <person name="Zhu H."/>
        </authorList>
    </citation>
    <scope>NUCLEOTIDE SEQUENCE [LARGE SCALE GENOMIC DNA]</scope>
    <source>
        <strain evidence="3 4">K1W22B-8</strain>
    </source>
</reference>
<evidence type="ECO:0000259" key="1">
    <source>
        <dbReference type="Pfam" id="PF13470"/>
    </source>
</evidence>
<evidence type="ECO:0000313" key="4">
    <source>
        <dbReference type="Proteomes" id="UP000284605"/>
    </source>
</evidence>
<proteinExistence type="predicted"/>
<dbReference type="AlphaFoldDB" id="A0A418WTV3"/>
<sequence length="191" mass="21492">MAFEPSVAVCDACVLYPFHLRNIIVQAAVDHLVDLRWTAEIHDEWIRNLIAKTPAILVERLQITRQLMERALPTATVVNYEKHIPAVVLPDPNDRHVVAAAIAAKASLIITWNLRDFPIATLEKHGLRRLSPDTFLADLYDKVPQLVVGSLANARRNLRKTDTSVAGFIDILTHHKLARLANRVEKHLADL</sequence>
<name>A0A418WTV3_9PROT</name>
<dbReference type="Proteomes" id="UP000284605">
    <property type="component" value="Unassembled WGS sequence"/>
</dbReference>
<protein>
    <submittedName>
        <fullName evidence="3">PIN domain-containing protein</fullName>
    </submittedName>
</protein>
<dbReference type="OrthoDB" id="211933at2"/>
<feature type="domain" description="PIN" evidence="1">
    <location>
        <begin position="10"/>
        <end position="114"/>
    </location>
</feature>
<gene>
    <name evidence="3" type="ORF">D3874_02025</name>
</gene>
<accession>A0A418WTV3</accession>
<evidence type="ECO:0000313" key="3">
    <source>
        <dbReference type="EMBL" id="RJF94627.1"/>
    </source>
</evidence>
<dbReference type="Pfam" id="PF13470">
    <property type="entry name" value="PIN_3"/>
    <property type="match status" value="1"/>
</dbReference>
<dbReference type="RefSeq" id="WP_119776668.1">
    <property type="nucleotide sequence ID" value="NZ_QYUK01000008.1"/>
</dbReference>
<dbReference type="Pfam" id="PF26343">
    <property type="entry name" value="VapC50_C"/>
    <property type="match status" value="1"/>
</dbReference>
<comment type="caution">
    <text evidence="3">The sequence shown here is derived from an EMBL/GenBank/DDBJ whole genome shotgun (WGS) entry which is preliminary data.</text>
</comment>
<feature type="domain" description="VapC50 C-terminal" evidence="2">
    <location>
        <begin position="132"/>
        <end position="184"/>
    </location>
</feature>
<dbReference type="InterPro" id="IPR002716">
    <property type="entry name" value="PIN_dom"/>
</dbReference>
<evidence type="ECO:0000259" key="2">
    <source>
        <dbReference type="Pfam" id="PF26343"/>
    </source>
</evidence>
<keyword evidence="4" id="KW-1185">Reference proteome</keyword>